<name>A0A0L0T832_ALLM3</name>
<reference evidence="8" key="2">
    <citation type="submission" date="2009-11" db="EMBL/GenBank/DDBJ databases">
        <title>The Genome Sequence of Allomyces macrogynus strain ATCC 38327.</title>
        <authorList>
            <consortium name="The Broad Institute Genome Sequencing Platform"/>
            <person name="Russ C."/>
            <person name="Cuomo C."/>
            <person name="Shea T."/>
            <person name="Young S.K."/>
            <person name="Zeng Q."/>
            <person name="Koehrsen M."/>
            <person name="Haas B."/>
            <person name="Borodovsky M."/>
            <person name="Guigo R."/>
            <person name="Alvarado L."/>
            <person name="Berlin A."/>
            <person name="Borenstein D."/>
            <person name="Chen Z."/>
            <person name="Engels R."/>
            <person name="Freedman E."/>
            <person name="Gellesch M."/>
            <person name="Goldberg J."/>
            <person name="Griggs A."/>
            <person name="Gujja S."/>
            <person name="Heiman D."/>
            <person name="Hepburn T."/>
            <person name="Howarth C."/>
            <person name="Jen D."/>
            <person name="Larson L."/>
            <person name="Lewis B."/>
            <person name="Mehta T."/>
            <person name="Park D."/>
            <person name="Pearson M."/>
            <person name="Roberts A."/>
            <person name="Saif S."/>
            <person name="Shenoy N."/>
            <person name="Sisk P."/>
            <person name="Stolte C."/>
            <person name="Sykes S."/>
            <person name="Walk T."/>
            <person name="White J."/>
            <person name="Yandava C."/>
            <person name="Burger G."/>
            <person name="Gray M.W."/>
            <person name="Holland P.W.H."/>
            <person name="King N."/>
            <person name="Lang F.B.F."/>
            <person name="Roger A.J."/>
            <person name="Ruiz-Trillo I."/>
            <person name="Lander E."/>
            <person name="Nusbaum C."/>
        </authorList>
    </citation>
    <scope>NUCLEOTIDE SEQUENCE [LARGE SCALE GENOMIC DNA]</scope>
    <source>
        <strain evidence="8">ATCC 38327</strain>
    </source>
</reference>
<dbReference type="PANTHER" id="PTHR11085">
    <property type="entry name" value="NAD-DEPENDENT PROTEIN DEACYLASE SIRTUIN-5, MITOCHONDRIAL-RELATED"/>
    <property type="match status" value="1"/>
</dbReference>
<dbReference type="GO" id="GO:0070403">
    <property type="term" value="F:NAD+ binding"/>
    <property type="evidence" value="ECO:0007669"/>
    <property type="project" value="InterPro"/>
</dbReference>
<keyword evidence="3" id="KW-0520">NAD</keyword>
<feature type="active site" description="Proton acceptor" evidence="4">
    <location>
        <position position="225"/>
    </location>
</feature>
<dbReference type="eggNOG" id="KOG2684">
    <property type="taxonomic scope" value="Eukaryota"/>
</dbReference>
<keyword evidence="2" id="KW-0808">Transferase</keyword>
<organism evidence="7 8">
    <name type="scientific">Allomyces macrogynus (strain ATCC 38327)</name>
    <name type="common">Allomyces javanicus var. macrogynus</name>
    <dbReference type="NCBI Taxonomy" id="578462"/>
    <lineage>
        <taxon>Eukaryota</taxon>
        <taxon>Fungi</taxon>
        <taxon>Fungi incertae sedis</taxon>
        <taxon>Blastocladiomycota</taxon>
        <taxon>Blastocladiomycetes</taxon>
        <taxon>Blastocladiales</taxon>
        <taxon>Blastocladiaceae</taxon>
        <taxon>Allomyces</taxon>
    </lineage>
</organism>
<evidence type="ECO:0000259" key="6">
    <source>
        <dbReference type="PROSITE" id="PS50305"/>
    </source>
</evidence>
<dbReference type="STRING" id="578462.A0A0L0T832"/>
<evidence type="ECO:0000256" key="2">
    <source>
        <dbReference type="ARBA" id="ARBA00022679"/>
    </source>
</evidence>
<feature type="binding site" evidence="4">
    <location>
        <position position="261"/>
    </location>
    <ligand>
        <name>Zn(2+)</name>
        <dbReference type="ChEBI" id="CHEBI:29105"/>
    </ligand>
</feature>
<dbReference type="Gene3D" id="3.30.1600.10">
    <property type="entry name" value="SIR2/SIRT2 'Small Domain"/>
    <property type="match status" value="1"/>
</dbReference>
<feature type="compositionally biased region" description="Low complexity" evidence="5">
    <location>
        <begin position="1"/>
        <end position="21"/>
    </location>
</feature>
<comment type="similarity">
    <text evidence="1">Belongs to the sirtuin family. Class I subfamily.</text>
</comment>
<dbReference type="AlphaFoldDB" id="A0A0L0T832"/>
<dbReference type="InterPro" id="IPR026591">
    <property type="entry name" value="Sirtuin_cat_small_dom_sf"/>
</dbReference>
<feature type="binding site" evidence="4">
    <location>
        <position position="236"/>
    </location>
    <ligand>
        <name>Zn(2+)</name>
        <dbReference type="ChEBI" id="CHEBI:29105"/>
    </ligand>
</feature>
<evidence type="ECO:0000313" key="7">
    <source>
        <dbReference type="EMBL" id="KNE70912.1"/>
    </source>
</evidence>
<gene>
    <name evidence="7" type="ORF">AMAG_15007</name>
</gene>
<dbReference type="GO" id="GO:0017136">
    <property type="term" value="F:histone deacetylase activity, NAD-dependent"/>
    <property type="evidence" value="ECO:0007669"/>
    <property type="project" value="TreeGrafter"/>
</dbReference>
<dbReference type="OMA" id="CTACETE"/>
<evidence type="ECO:0000256" key="3">
    <source>
        <dbReference type="ARBA" id="ARBA00023027"/>
    </source>
</evidence>
<keyword evidence="4" id="KW-0862">Zinc</keyword>
<dbReference type="VEuPathDB" id="FungiDB:AMAG_15007"/>
<dbReference type="Gene3D" id="3.40.50.1220">
    <property type="entry name" value="TPP-binding domain"/>
    <property type="match status" value="1"/>
</dbReference>
<dbReference type="GO" id="GO:0005634">
    <property type="term" value="C:nucleus"/>
    <property type="evidence" value="ECO:0007669"/>
    <property type="project" value="TreeGrafter"/>
</dbReference>
<dbReference type="OrthoDB" id="2919105at2759"/>
<dbReference type="InterPro" id="IPR029035">
    <property type="entry name" value="DHS-like_NAD/FAD-binding_dom"/>
</dbReference>
<dbReference type="Pfam" id="PF02146">
    <property type="entry name" value="SIR2"/>
    <property type="match status" value="1"/>
</dbReference>
<feature type="binding site" evidence="4">
    <location>
        <position position="258"/>
    </location>
    <ligand>
        <name>Zn(2+)</name>
        <dbReference type="ChEBI" id="CHEBI:29105"/>
    </ligand>
</feature>
<dbReference type="InterPro" id="IPR026590">
    <property type="entry name" value="Ssirtuin_cat_dom"/>
</dbReference>
<reference evidence="7 8" key="1">
    <citation type="submission" date="2009-11" db="EMBL/GenBank/DDBJ databases">
        <title>Annotation of Allomyces macrogynus ATCC 38327.</title>
        <authorList>
            <consortium name="The Broad Institute Genome Sequencing Platform"/>
            <person name="Russ C."/>
            <person name="Cuomo C."/>
            <person name="Burger G."/>
            <person name="Gray M.W."/>
            <person name="Holland P.W.H."/>
            <person name="King N."/>
            <person name="Lang F.B.F."/>
            <person name="Roger A.J."/>
            <person name="Ruiz-Trillo I."/>
            <person name="Young S.K."/>
            <person name="Zeng Q."/>
            <person name="Gargeya S."/>
            <person name="Fitzgerald M."/>
            <person name="Haas B."/>
            <person name="Abouelleil A."/>
            <person name="Alvarado L."/>
            <person name="Arachchi H.M."/>
            <person name="Berlin A."/>
            <person name="Chapman S.B."/>
            <person name="Gearin G."/>
            <person name="Goldberg J."/>
            <person name="Griggs A."/>
            <person name="Gujja S."/>
            <person name="Hansen M."/>
            <person name="Heiman D."/>
            <person name="Howarth C."/>
            <person name="Larimer J."/>
            <person name="Lui A."/>
            <person name="MacDonald P.J.P."/>
            <person name="McCowen C."/>
            <person name="Montmayeur A."/>
            <person name="Murphy C."/>
            <person name="Neiman D."/>
            <person name="Pearson M."/>
            <person name="Priest M."/>
            <person name="Roberts A."/>
            <person name="Saif S."/>
            <person name="Shea T."/>
            <person name="Sisk P."/>
            <person name="Stolte C."/>
            <person name="Sykes S."/>
            <person name="Wortman J."/>
            <person name="Nusbaum C."/>
            <person name="Birren B."/>
        </authorList>
    </citation>
    <scope>NUCLEOTIDE SEQUENCE [LARGE SCALE GENOMIC DNA]</scope>
    <source>
        <strain evidence="7 8">ATCC 38327</strain>
    </source>
</reference>
<protein>
    <recommendedName>
        <fullName evidence="6">Deacetylase sirtuin-type domain-containing protein</fullName>
    </recommendedName>
</protein>
<dbReference type="PANTHER" id="PTHR11085:SF8">
    <property type="entry name" value="NAD-DEPENDENT HISTONE DEACETYLASE HST3"/>
    <property type="match status" value="1"/>
</dbReference>
<dbReference type="PROSITE" id="PS50305">
    <property type="entry name" value="SIRTUIN"/>
    <property type="match status" value="1"/>
</dbReference>
<dbReference type="SUPFAM" id="SSF52467">
    <property type="entry name" value="DHS-like NAD/FAD-binding domain"/>
    <property type="match status" value="1"/>
</dbReference>
<evidence type="ECO:0000313" key="8">
    <source>
        <dbReference type="Proteomes" id="UP000054350"/>
    </source>
</evidence>
<dbReference type="InterPro" id="IPR003000">
    <property type="entry name" value="Sirtuin"/>
</dbReference>
<dbReference type="InterPro" id="IPR050134">
    <property type="entry name" value="NAD-dep_sirtuin_deacylases"/>
</dbReference>
<evidence type="ECO:0000256" key="4">
    <source>
        <dbReference type="PROSITE-ProRule" id="PRU00236"/>
    </source>
</evidence>
<sequence>MAPQTRRQAAAACAATTAGGQLHEVPTPTPSKATNATKMTAATTPTKSTTKTPEPAPTAEDHSATTSSTPSKTTPGPWWTRPAHPLAALPQDVADRVLAVAPILHRAKRIVVVAGAGISVSAGIPDFRSPDGMYALAKLRPGGARLPRGQDWFDAAVFRTEATTRLFYSLMGSMRSAALAASPTPTHEWLAALDTRGSLLRCYSQNIDDLEPRAGLAAESLVQVHGTLSRVRCVVCHRTAEHSDEVANEFQQGNAPACTACETEAEAREKAGKRARAVGVVRPDVVLYNETHSGWR</sequence>
<dbReference type="Proteomes" id="UP000054350">
    <property type="component" value="Unassembled WGS sequence"/>
</dbReference>
<keyword evidence="8" id="KW-1185">Reference proteome</keyword>
<feature type="compositionally biased region" description="Low complexity" evidence="5">
    <location>
        <begin position="32"/>
        <end position="53"/>
    </location>
</feature>
<dbReference type="GO" id="GO:0046872">
    <property type="term" value="F:metal ion binding"/>
    <property type="evidence" value="ECO:0007669"/>
    <property type="project" value="UniProtKB-KW"/>
</dbReference>
<keyword evidence="4" id="KW-0479">Metal-binding</keyword>
<accession>A0A0L0T832</accession>
<proteinExistence type="inferred from homology"/>
<feature type="domain" description="Deacetylase sirtuin-type" evidence="6">
    <location>
        <begin position="90"/>
        <end position="296"/>
    </location>
</feature>
<evidence type="ECO:0000256" key="1">
    <source>
        <dbReference type="ARBA" id="ARBA00006924"/>
    </source>
</evidence>
<feature type="compositionally biased region" description="Low complexity" evidence="5">
    <location>
        <begin position="65"/>
        <end position="80"/>
    </location>
</feature>
<feature type="binding site" evidence="4">
    <location>
        <position position="233"/>
    </location>
    <ligand>
        <name>Zn(2+)</name>
        <dbReference type="ChEBI" id="CHEBI:29105"/>
    </ligand>
</feature>
<dbReference type="EMBL" id="GG745368">
    <property type="protein sequence ID" value="KNE70912.1"/>
    <property type="molecule type" value="Genomic_DNA"/>
</dbReference>
<feature type="region of interest" description="Disordered" evidence="5">
    <location>
        <begin position="1"/>
        <end position="83"/>
    </location>
</feature>
<evidence type="ECO:0000256" key="5">
    <source>
        <dbReference type="SAM" id="MobiDB-lite"/>
    </source>
</evidence>